<dbReference type="SMART" id="SM00978">
    <property type="entry name" value="Tim44"/>
    <property type="match status" value="1"/>
</dbReference>
<dbReference type="PATRIC" id="fig|454.4.peg.1100"/>
<dbReference type="RefSeq" id="WP_058501382.1">
    <property type="nucleotide sequence ID" value="NZ_CAAAJA010000040.1"/>
</dbReference>
<keyword evidence="4" id="KW-1185">Reference proteome</keyword>
<dbReference type="InterPro" id="IPR007379">
    <property type="entry name" value="Tim44-like_dom"/>
</dbReference>
<comment type="caution">
    <text evidence="3">The sequence shown here is derived from an EMBL/GenBank/DDBJ whole genome shotgun (WGS) entry which is preliminary data.</text>
</comment>
<evidence type="ECO:0000313" key="3">
    <source>
        <dbReference type="EMBL" id="KTD26955.1"/>
    </source>
</evidence>
<keyword evidence="1 3" id="KW-0812">Transmembrane</keyword>
<dbReference type="AlphaFoldDB" id="A0A0W0W3I9"/>
<gene>
    <name evidence="3" type="ORF">Lisr_1021</name>
</gene>
<evidence type="ECO:0000313" key="4">
    <source>
        <dbReference type="Proteomes" id="UP000054761"/>
    </source>
</evidence>
<dbReference type="OrthoDB" id="5298777at2"/>
<keyword evidence="1" id="KW-1133">Transmembrane helix</keyword>
<proteinExistence type="predicted"/>
<dbReference type="Gene3D" id="3.10.450.240">
    <property type="match status" value="1"/>
</dbReference>
<reference evidence="3 4" key="1">
    <citation type="submission" date="2015-11" db="EMBL/GenBank/DDBJ databases">
        <title>Genomic analysis of 38 Legionella species identifies large and diverse effector repertoires.</title>
        <authorList>
            <person name="Burstein D."/>
            <person name="Amaro F."/>
            <person name="Zusman T."/>
            <person name="Lifshitz Z."/>
            <person name="Cohen O."/>
            <person name="Gilbert J.A."/>
            <person name="Pupko T."/>
            <person name="Shuman H.A."/>
            <person name="Segal G."/>
        </authorList>
    </citation>
    <scope>NUCLEOTIDE SEQUENCE [LARGE SCALE GENOMIC DNA]</scope>
    <source>
        <strain evidence="3 4">Bercovier 4</strain>
    </source>
</reference>
<dbReference type="PANTHER" id="PTHR41542">
    <property type="entry name" value="BLL5807 PROTEIN"/>
    <property type="match status" value="1"/>
</dbReference>
<protein>
    <submittedName>
        <fullName evidence="3">Transmembrane protein</fullName>
    </submittedName>
</protein>
<feature type="domain" description="Tim44-like" evidence="2">
    <location>
        <begin position="133"/>
        <end position="259"/>
    </location>
</feature>
<keyword evidence="1" id="KW-0472">Membrane</keyword>
<feature type="transmembrane region" description="Helical" evidence="1">
    <location>
        <begin position="89"/>
        <end position="106"/>
    </location>
</feature>
<accession>A0A0W0W3I9</accession>
<organism evidence="3 4">
    <name type="scientific">Legionella israelensis</name>
    <dbReference type="NCBI Taxonomy" id="454"/>
    <lineage>
        <taxon>Bacteria</taxon>
        <taxon>Pseudomonadati</taxon>
        <taxon>Pseudomonadota</taxon>
        <taxon>Gammaproteobacteria</taxon>
        <taxon>Legionellales</taxon>
        <taxon>Legionellaceae</taxon>
        <taxon>Legionella</taxon>
    </lineage>
</organism>
<dbReference type="Proteomes" id="UP000054761">
    <property type="component" value="Unassembled WGS sequence"/>
</dbReference>
<feature type="transmembrane region" description="Helical" evidence="1">
    <location>
        <begin position="63"/>
        <end position="82"/>
    </location>
</feature>
<evidence type="ECO:0000259" key="2">
    <source>
        <dbReference type="SMART" id="SM00978"/>
    </source>
</evidence>
<dbReference type="PANTHER" id="PTHR41542:SF1">
    <property type="entry name" value="BLL5807 PROTEIN"/>
    <property type="match status" value="1"/>
</dbReference>
<name>A0A0W0W3I9_9GAMM</name>
<dbReference type="SUPFAM" id="SSF54427">
    <property type="entry name" value="NTF2-like"/>
    <property type="match status" value="1"/>
</dbReference>
<sequence length="264" mass="29537">MRNFLSCLFIVLLSFGLFINEASAKRFGGGRSFGVQRSHSSLFSSHKPKTTALKGQRANTGKWGGILGGALIGGLLASLFMGHGLMNGLITWLMLGFAVFLIVSLLRKKMQPGMQFAQSNANAFRSNSYNNFAQSNAFGNSSTDFDEEGFLRNAKVTFIRLQAAYDQKNLQDIQSFTSPEVYAEIKMQLDERDDKPNKTEVIDLNARLLDVSKQTQSTVASVHFTGSIKEDEAIIQLDEIWHFYQFTYSNEWLVSGIQQEVYQP</sequence>
<dbReference type="STRING" id="454.Lisr_1021"/>
<evidence type="ECO:0000256" key="1">
    <source>
        <dbReference type="SAM" id="Phobius"/>
    </source>
</evidence>
<dbReference type="EMBL" id="LNYH01000050">
    <property type="protein sequence ID" value="KTD26955.1"/>
    <property type="molecule type" value="Genomic_DNA"/>
</dbReference>
<dbReference type="InterPro" id="IPR032710">
    <property type="entry name" value="NTF2-like_dom_sf"/>
</dbReference>
<dbReference type="Pfam" id="PF04280">
    <property type="entry name" value="Tim44"/>
    <property type="match status" value="1"/>
</dbReference>